<dbReference type="SUPFAM" id="SSF49842">
    <property type="entry name" value="TNF-like"/>
    <property type="match status" value="1"/>
</dbReference>
<keyword evidence="2" id="KW-0964">Secreted</keyword>
<feature type="region of interest" description="Disordered" evidence="4">
    <location>
        <begin position="1"/>
        <end position="30"/>
    </location>
</feature>
<evidence type="ECO:0000256" key="5">
    <source>
        <dbReference type="SAM" id="Phobius"/>
    </source>
</evidence>
<gene>
    <name evidence="7" type="ORF">COCON_G00183090</name>
</gene>
<dbReference type="InterPro" id="IPR050822">
    <property type="entry name" value="Cerebellin_Synaptic_Org"/>
</dbReference>
<evidence type="ECO:0000256" key="3">
    <source>
        <dbReference type="ARBA" id="ARBA00022729"/>
    </source>
</evidence>
<dbReference type="EMBL" id="JAFJMO010000013">
    <property type="protein sequence ID" value="KAJ8259297.1"/>
    <property type="molecule type" value="Genomic_DNA"/>
</dbReference>
<protein>
    <recommendedName>
        <fullName evidence="6">C1q domain-containing protein</fullName>
    </recommendedName>
</protein>
<keyword evidence="5" id="KW-0812">Transmembrane</keyword>
<keyword evidence="3" id="KW-0732">Signal</keyword>
<feature type="transmembrane region" description="Helical" evidence="5">
    <location>
        <begin position="40"/>
        <end position="60"/>
    </location>
</feature>
<evidence type="ECO:0000313" key="8">
    <source>
        <dbReference type="Proteomes" id="UP001152803"/>
    </source>
</evidence>
<dbReference type="InterPro" id="IPR001073">
    <property type="entry name" value="C1q_dom"/>
</dbReference>
<keyword evidence="5" id="KW-1133">Transmembrane helix</keyword>
<sequence length="221" mass="24317">MNSYSKYTNDEPPRVTAFMDNIPEPKSSAGRRSLDRKASLIFVSLWLITLITLIVGLVLYCGQRSAIQSELEALKHGPSTKIGGTSKVAFSASLVNHSESITLGPHSEDVILVYKHIITNVGSAYNPSSGFFTAPTKGVYYFSFTAFGWSRNPARATLCLNHEYFMSTYDNNPGPGRGAANMITLQLDIGDILYIKLRSNAELHDNGNLYNTFSGHLLFPI</sequence>
<proteinExistence type="predicted"/>
<dbReference type="SMART" id="SM00110">
    <property type="entry name" value="C1Q"/>
    <property type="match status" value="1"/>
</dbReference>
<keyword evidence="8" id="KW-1185">Reference proteome</keyword>
<keyword evidence="5" id="KW-0472">Membrane</keyword>
<comment type="caution">
    <text evidence="7">The sequence shown here is derived from an EMBL/GenBank/DDBJ whole genome shotgun (WGS) entry which is preliminary data.</text>
</comment>
<dbReference type="Pfam" id="PF00386">
    <property type="entry name" value="C1q"/>
    <property type="match status" value="1"/>
</dbReference>
<dbReference type="PROSITE" id="PS50871">
    <property type="entry name" value="C1Q"/>
    <property type="match status" value="1"/>
</dbReference>
<dbReference type="OrthoDB" id="6154955at2759"/>
<dbReference type="PANTHER" id="PTHR22923:SF102">
    <property type="entry name" value="CEREBELLIN 13-RELATED"/>
    <property type="match status" value="1"/>
</dbReference>
<dbReference type="PRINTS" id="PR00007">
    <property type="entry name" value="COMPLEMNTC1Q"/>
</dbReference>
<reference evidence="7" key="1">
    <citation type="journal article" date="2023" name="Science">
        <title>Genome structures resolve the early diversification of teleost fishes.</title>
        <authorList>
            <person name="Parey E."/>
            <person name="Louis A."/>
            <person name="Montfort J."/>
            <person name="Bouchez O."/>
            <person name="Roques C."/>
            <person name="Iampietro C."/>
            <person name="Lluch J."/>
            <person name="Castinel A."/>
            <person name="Donnadieu C."/>
            <person name="Desvignes T."/>
            <person name="Floi Bucao C."/>
            <person name="Jouanno E."/>
            <person name="Wen M."/>
            <person name="Mejri S."/>
            <person name="Dirks R."/>
            <person name="Jansen H."/>
            <person name="Henkel C."/>
            <person name="Chen W.J."/>
            <person name="Zahm M."/>
            <person name="Cabau C."/>
            <person name="Klopp C."/>
            <person name="Thompson A.W."/>
            <person name="Robinson-Rechavi M."/>
            <person name="Braasch I."/>
            <person name="Lecointre G."/>
            <person name="Bobe J."/>
            <person name="Postlethwait J.H."/>
            <person name="Berthelot C."/>
            <person name="Roest Crollius H."/>
            <person name="Guiguen Y."/>
        </authorList>
    </citation>
    <scope>NUCLEOTIDE SEQUENCE</scope>
    <source>
        <strain evidence="7">Concon-B</strain>
    </source>
</reference>
<feature type="domain" description="C1q" evidence="6">
    <location>
        <begin position="83"/>
        <end position="221"/>
    </location>
</feature>
<evidence type="ECO:0000256" key="4">
    <source>
        <dbReference type="SAM" id="MobiDB-lite"/>
    </source>
</evidence>
<organism evidence="7 8">
    <name type="scientific">Conger conger</name>
    <name type="common">Conger eel</name>
    <name type="synonym">Muraena conger</name>
    <dbReference type="NCBI Taxonomy" id="82655"/>
    <lineage>
        <taxon>Eukaryota</taxon>
        <taxon>Metazoa</taxon>
        <taxon>Chordata</taxon>
        <taxon>Craniata</taxon>
        <taxon>Vertebrata</taxon>
        <taxon>Euteleostomi</taxon>
        <taxon>Actinopterygii</taxon>
        <taxon>Neopterygii</taxon>
        <taxon>Teleostei</taxon>
        <taxon>Anguilliformes</taxon>
        <taxon>Congridae</taxon>
        <taxon>Conger</taxon>
    </lineage>
</organism>
<dbReference type="Gene3D" id="2.60.120.40">
    <property type="match status" value="1"/>
</dbReference>
<evidence type="ECO:0000256" key="2">
    <source>
        <dbReference type="ARBA" id="ARBA00022525"/>
    </source>
</evidence>
<dbReference type="AlphaFoldDB" id="A0A9Q1D6T7"/>
<dbReference type="PANTHER" id="PTHR22923">
    <property type="entry name" value="CEREBELLIN-RELATED"/>
    <property type="match status" value="1"/>
</dbReference>
<evidence type="ECO:0000313" key="7">
    <source>
        <dbReference type="EMBL" id="KAJ8259297.1"/>
    </source>
</evidence>
<dbReference type="Proteomes" id="UP001152803">
    <property type="component" value="Unassembled WGS sequence"/>
</dbReference>
<evidence type="ECO:0000259" key="6">
    <source>
        <dbReference type="PROSITE" id="PS50871"/>
    </source>
</evidence>
<dbReference type="GO" id="GO:0005576">
    <property type="term" value="C:extracellular region"/>
    <property type="evidence" value="ECO:0007669"/>
    <property type="project" value="UniProtKB-SubCell"/>
</dbReference>
<evidence type="ECO:0000256" key="1">
    <source>
        <dbReference type="ARBA" id="ARBA00004613"/>
    </source>
</evidence>
<comment type="subcellular location">
    <subcellularLocation>
        <location evidence="1">Secreted</location>
    </subcellularLocation>
</comment>
<dbReference type="InterPro" id="IPR008983">
    <property type="entry name" value="Tumour_necrosis_fac-like_dom"/>
</dbReference>
<accession>A0A9Q1D6T7</accession>
<name>A0A9Q1D6T7_CONCO</name>